<evidence type="ECO:0000256" key="1">
    <source>
        <dbReference type="ARBA" id="ARBA00004651"/>
    </source>
</evidence>
<keyword evidence="10" id="KW-1185">Reference proteome</keyword>
<keyword evidence="5 7" id="KW-1133">Transmembrane helix</keyword>
<dbReference type="Pfam" id="PF00892">
    <property type="entry name" value="EamA"/>
    <property type="match status" value="2"/>
</dbReference>
<feature type="transmembrane region" description="Helical" evidence="7">
    <location>
        <begin position="20"/>
        <end position="40"/>
    </location>
</feature>
<feature type="transmembrane region" description="Helical" evidence="7">
    <location>
        <begin position="165"/>
        <end position="185"/>
    </location>
</feature>
<dbReference type="InterPro" id="IPR050638">
    <property type="entry name" value="AA-Vitamin_Transporters"/>
</dbReference>
<feature type="transmembrane region" description="Helical" evidence="7">
    <location>
        <begin position="138"/>
        <end position="159"/>
    </location>
</feature>
<dbReference type="EMBL" id="JACKXE010000001">
    <property type="protein sequence ID" value="MBB6629247.1"/>
    <property type="molecule type" value="Genomic_DNA"/>
</dbReference>
<dbReference type="PANTHER" id="PTHR32322:SF18">
    <property type="entry name" value="S-ADENOSYLMETHIONINE_S-ADENOSYLHOMOCYSTEINE TRANSPORTER"/>
    <property type="match status" value="1"/>
</dbReference>
<organism evidence="9 10">
    <name type="scientific">Nocardioides luti</name>
    <dbReference type="NCBI Taxonomy" id="2761101"/>
    <lineage>
        <taxon>Bacteria</taxon>
        <taxon>Bacillati</taxon>
        <taxon>Actinomycetota</taxon>
        <taxon>Actinomycetes</taxon>
        <taxon>Propionibacteriales</taxon>
        <taxon>Nocardioidaceae</taxon>
        <taxon>Nocardioides</taxon>
    </lineage>
</organism>
<feature type="domain" description="EamA" evidence="8">
    <location>
        <begin position="21"/>
        <end position="156"/>
    </location>
</feature>
<dbReference type="AlphaFoldDB" id="A0A7X0VCP3"/>
<evidence type="ECO:0000313" key="10">
    <source>
        <dbReference type="Proteomes" id="UP000523955"/>
    </source>
</evidence>
<protein>
    <submittedName>
        <fullName evidence="9">DMT family transporter</fullName>
    </submittedName>
</protein>
<dbReference type="SUPFAM" id="SSF103481">
    <property type="entry name" value="Multidrug resistance efflux transporter EmrE"/>
    <property type="match status" value="2"/>
</dbReference>
<comment type="subcellular location">
    <subcellularLocation>
        <location evidence="1">Cell membrane</location>
        <topology evidence="1">Multi-pass membrane protein</topology>
    </subcellularLocation>
</comment>
<reference evidence="9 10" key="1">
    <citation type="submission" date="2020-08" db="EMBL/GenBank/DDBJ databases">
        <authorList>
            <person name="Seo M.-J."/>
        </authorList>
    </citation>
    <scope>NUCLEOTIDE SEQUENCE [LARGE SCALE GENOMIC DNA]</scope>
    <source>
        <strain evidence="9 10">KIGAM211</strain>
    </source>
</reference>
<dbReference type="PANTHER" id="PTHR32322">
    <property type="entry name" value="INNER MEMBRANE TRANSPORTER"/>
    <property type="match status" value="1"/>
</dbReference>
<feature type="transmembrane region" description="Helical" evidence="7">
    <location>
        <begin position="197"/>
        <end position="220"/>
    </location>
</feature>
<dbReference type="GO" id="GO:0005886">
    <property type="term" value="C:plasma membrane"/>
    <property type="evidence" value="ECO:0007669"/>
    <property type="project" value="UniProtKB-SubCell"/>
</dbReference>
<feature type="transmembrane region" description="Helical" evidence="7">
    <location>
        <begin position="293"/>
        <end position="312"/>
    </location>
</feature>
<proteinExistence type="inferred from homology"/>
<feature type="transmembrane region" description="Helical" evidence="7">
    <location>
        <begin position="235"/>
        <end position="255"/>
    </location>
</feature>
<accession>A0A7X0VCP3</accession>
<comment type="similarity">
    <text evidence="2">Belongs to the EamA transporter family.</text>
</comment>
<evidence type="ECO:0000256" key="2">
    <source>
        <dbReference type="ARBA" id="ARBA00007362"/>
    </source>
</evidence>
<dbReference type="InterPro" id="IPR000620">
    <property type="entry name" value="EamA_dom"/>
</dbReference>
<feature type="domain" description="EamA" evidence="8">
    <location>
        <begin position="168"/>
        <end position="309"/>
    </location>
</feature>
<keyword evidence="3" id="KW-1003">Cell membrane</keyword>
<evidence type="ECO:0000256" key="7">
    <source>
        <dbReference type="SAM" id="Phobius"/>
    </source>
</evidence>
<feature type="transmembrane region" description="Helical" evidence="7">
    <location>
        <begin position="267"/>
        <end position="287"/>
    </location>
</feature>
<evidence type="ECO:0000256" key="6">
    <source>
        <dbReference type="ARBA" id="ARBA00023136"/>
    </source>
</evidence>
<feature type="transmembrane region" description="Helical" evidence="7">
    <location>
        <begin position="111"/>
        <end position="131"/>
    </location>
</feature>
<feature type="transmembrane region" description="Helical" evidence="7">
    <location>
        <begin position="52"/>
        <end position="73"/>
    </location>
</feature>
<evidence type="ECO:0000313" key="9">
    <source>
        <dbReference type="EMBL" id="MBB6629247.1"/>
    </source>
</evidence>
<keyword evidence="4 7" id="KW-0812">Transmembrane</keyword>
<dbReference type="Proteomes" id="UP000523955">
    <property type="component" value="Unassembled WGS sequence"/>
</dbReference>
<comment type="caution">
    <text evidence="9">The sequence shown here is derived from an EMBL/GenBank/DDBJ whole genome shotgun (WGS) entry which is preliminary data.</text>
</comment>
<feature type="transmembrane region" description="Helical" evidence="7">
    <location>
        <begin position="85"/>
        <end position="105"/>
    </location>
</feature>
<evidence type="ECO:0000256" key="4">
    <source>
        <dbReference type="ARBA" id="ARBA00022692"/>
    </source>
</evidence>
<evidence type="ECO:0000259" key="8">
    <source>
        <dbReference type="Pfam" id="PF00892"/>
    </source>
</evidence>
<evidence type="ECO:0000256" key="3">
    <source>
        <dbReference type="ARBA" id="ARBA00022475"/>
    </source>
</evidence>
<dbReference type="InterPro" id="IPR037185">
    <property type="entry name" value="EmrE-like"/>
</dbReference>
<gene>
    <name evidence="9" type="ORF">H5V45_18110</name>
</gene>
<evidence type="ECO:0000256" key="5">
    <source>
        <dbReference type="ARBA" id="ARBA00022989"/>
    </source>
</evidence>
<name>A0A7X0VCP3_9ACTN</name>
<keyword evidence="6 7" id="KW-0472">Membrane</keyword>
<sequence>MTAMTDDVTTPLVPGGSRLVSGLAFAILSASTFGLSGALARGLLDTGWSPGATVLVRVGVAALVVLPFGIRALRGRWHLLRRNAGLIAVYGVLAVAGAQFCYFSAVSHMQVGPALLIEYTAPAAVVVWLWLRHGQRPGALTLVGAGLAALGLVLVLDLLSGADLSVVGVAWALAAMVGAATYFVISADESNGLPPMVLAAGGLVVGAVVLGLLGLVGLLAMDTSRADVTYSGTTVVWWVPLLVLGIVTAAISYTSGIAAGRRLGSRLASFVALLEVLAGVGFAWLLLDELPGVAQLVGGLLVLAGVVAVKLGERTITPVPPLAPTATPA</sequence>